<dbReference type="AlphaFoldDB" id="A0A0E9RBA3"/>
<protein>
    <submittedName>
        <fullName evidence="1">Uncharacterized protein</fullName>
    </submittedName>
</protein>
<sequence>MLPYIYFGKSIRAPTLFTSEVRQVYFSFNSLHQNSSGSKAYIHQVDCHFEQSGRYQKWM</sequence>
<reference evidence="1" key="1">
    <citation type="submission" date="2014-11" db="EMBL/GenBank/DDBJ databases">
        <authorList>
            <person name="Amaro Gonzalez C."/>
        </authorList>
    </citation>
    <scope>NUCLEOTIDE SEQUENCE</scope>
</reference>
<name>A0A0E9RBA3_ANGAN</name>
<reference evidence="1" key="2">
    <citation type="journal article" date="2015" name="Fish Shellfish Immunol.">
        <title>Early steps in the European eel (Anguilla anguilla)-Vibrio vulnificus interaction in the gills: Role of the RtxA13 toxin.</title>
        <authorList>
            <person name="Callol A."/>
            <person name="Pajuelo D."/>
            <person name="Ebbesson L."/>
            <person name="Teles M."/>
            <person name="MacKenzie S."/>
            <person name="Amaro C."/>
        </authorList>
    </citation>
    <scope>NUCLEOTIDE SEQUENCE</scope>
</reference>
<organism evidence="1">
    <name type="scientific">Anguilla anguilla</name>
    <name type="common">European freshwater eel</name>
    <name type="synonym">Muraena anguilla</name>
    <dbReference type="NCBI Taxonomy" id="7936"/>
    <lineage>
        <taxon>Eukaryota</taxon>
        <taxon>Metazoa</taxon>
        <taxon>Chordata</taxon>
        <taxon>Craniata</taxon>
        <taxon>Vertebrata</taxon>
        <taxon>Euteleostomi</taxon>
        <taxon>Actinopterygii</taxon>
        <taxon>Neopterygii</taxon>
        <taxon>Teleostei</taxon>
        <taxon>Anguilliformes</taxon>
        <taxon>Anguillidae</taxon>
        <taxon>Anguilla</taxon>
    </lineage>
</organism>
<evidence type="ECO:0000313" key="1">
    <source>
        <dbReference type="EMBL" id="JAH25740.1"/>
    </source>
</evidence>
<proteinExistence type="predicted"/>
<accession>A0A0E9RBA3</accession>
<dbReference type="EMBL" id="GBXM01082837">
    <property type="protein sequence ID" value="JAH25740.1"/>
    <property type="molecule type" value="Transcribed_RNA"/>
</dbReference>